<gene>
    <name evidence="1" type="ORF">E6Q51_03250</name>
</gene>
<evidence type="ECO:0000313" key="2">
    <source>
        <dbReference type="Proteomes" id="UP000321374"/>
    </source>
</evidence>
<dbReference type="STRING" id="1122236.GCA_000378225_01338"/>
<comment type="caution">
    <text evidence="1">The sequence shown here is derived from an EMBL/GenBank/DDBJ whole genome shotgun (WGS) entry which is preliminary data.</text>
</comment>
<organism evidence="1 2">
    <name type="scientific">Methylophilus methylotrophus</name>
    <name type="common">Bacterium W3A1</name>
    <dbReference type="NCBI Taxonomy" id="17"/>
    <lineage>
        <taxon>Bacteria</taxon>
        <taxon>Pseudomonadati</taxon>
        <taxon>Pseudomonadota</taxon>
        <taxon>Betaproteobacteria</taxon>
        <taxon>Nitrosomonadales</taxon>
        <taxon>Methylophilaceae</taxon>
        <taxon>Methylophilus</taxon>
    </lineage>
</organism>
<dbReference type="Pfam" id="PF16930">
    <property type="entry name" value="Porin_5"/>
    <property type="match status" value="1"/>
</dbReference>
<protein>
    <recommendedName>
        <fullName evidence="3">Porin</fullName>
    </recommendedName>
</protein>
<accession>A0A5C7WLA0</accession>
<dbReference type="EMBL" id="SSGG01000055">
    <property type="protein sequence ID" value="TXI37458.1"/>
    <property type="molecule type" value="Genomic_DNA"/>
</dbReference>
<dbReference type="AlphaFoldDB" id="A0A5C7WLA0"/>
<sequence>VLDGFTDSNFRLGGTDAKGWYVYGNYAIDKNAWISGRYMSADTVSGRPFSVDVLLIDLNARF</sequence>
<dbReference type="Proteomes" id="UP000321374">
    <property type="component" value="Unassembled WGS sequence"/>
</dbReference>
<evidence type="ECO:0000313" key="1">
    <source>
        <dbReference type="EMBL" id="TXI37458.1"/>
    </source>
</evidence>
<proteinExistence type="predicted"/>
<feature type="non-terminal residue" evidence="1">
    <location>
        <position position="1"/>
    </location>
</feature>
<evidence type="ECO:0008006" key="3">
    <source>
        <dbReference type="Google" id="ProtNLM"/>
    </source>
</evidence>
<dbReference type="InterPro" id="IPR032638">
    <property type="entry name" value="Porin_5"/>
</dbReference>
<name>A0A5C7WLA0_METME</name>
<reference evidence="1 2" key="1">
    <citation type="submission" date="2018-09" db="EMBL/GenBank/DDBJ databases">
        <title>Metagenome Assembled Genomes from an Advanced Water Purification Facility.</title>
        <authorList>
            <person name="Stamps B.W."/>
            <person name="Spear J.R."/>
        </authorList>
    </citation>
    <scope>NUCLEOTIDE SEQUENCE [LARGE SCALE GENOMIC DNA]</scope>
    <source>
        <strain evidence="1">Bin_42_2</strain>
    </source>
</reference>